<comment type="caution">
    <text evidence="3">The sequence shown here is derived from an EMBL/GenBank/DDBJ whole genome shotgun (WGS) entry which is preliminary data.</text>
</comment>
<dbReference type="InterPro" id="IPR020591">
    <property type="entry name" value="Chromosome_initiator_DnaA-like"/>
</dbReference>
<dbReference type="PROSITE" id="PS50531">
    <property type="entry name" value="HTH_IS21"/>
    <property type="match status" value="1"/>
</dbReference>
<reference evidence="3" key="1">
    <citation type="journal article" date="2014" name="Int. J. Syst. Evol. Microbiol.">
        <title>Complete genome sequence of Corynebacterium casei LMG S-19264T (=DSM 44701T), isolated from a smear-ripened cheese.</title>
        <authorList>
            <consortium name="US DOE Joint Genome Institute (JGI-PGF)"/>
            <person name="Walter F."/>
            <person name="Albersmeier A."/>
            <person name="Kalinowski J."/>
            <person name="Ruckert C."/>
        </authorList>
    </citation>
    <scope>NUCLEOTIDE SEQUENCE</scope>
    <source>
        <strain evidence="3">CGMCC 4.3508</strain>
    </source>
</reference>
<dbReference type="PANTHER" id="PTHR30050">
    <property type="entry name" value="CHROMOSOMAL REPLICATION INITIATOR PROTEIN DNAA"/>
    <property type="match status" value="1"/>
</dbReference>
<dbReference type="NCBIfam" id="NF038214">
    <property type="entry name" value="IS21_help_AAA"/>
    <property type="match status" value="1"/>
</dbReference>
<dbReference type="InterPro" id="IPR002611">
    <property type="entry name" value="IstB_ATP-bd"/>
</dbReference>
<sequence length="325" mass="36561">MLMSDMSKVELYAAIRQDLRAGLSKRAIERKYGVGWRTVARATESVLPEPRKEYPPRPQKLDPYKPFIDDVLRADLDGPPTQRHTATRIYQRLLTEQGMADVSYQRVSAYIRERRPQLRTEQTTARRQTERLVGAAGFPLRKTLQDFDFGANPNVDPAMIHALAGCDWIRNGLPLCLIGDSGTGKSHLLIALGTEAARAGYRVRYTLAAGMVNKLVEAADGRRLSRAIGRYRGVDLLCIDELGYTELGRRGAELLFQVLTEREERKSVAIVSNRDIANWSEIFPDPRLRAAIIDRLTFGGTIVRTGSRSYRRAHSRPSAPTDTPR</sequence>
<comment type="similarity">
    <text evidence="1">Belongs to the IS21/IS1162 putative ATP-binding protein family.</text>
</comment>
<proteinExistence type="inferred from homology"/>
<dbReference type="EMBL" id="BMMH01000018">
    <property type="protein sequence ID" value="GGL35974.1"/>
    <property type="molecule type" value="Genomic_DNA"/>
</dbReference>
<dbReference type="SMART" id="SM00382">
    <property type="entry name" value="AAA"/>
    <property type="match status" value="1"/>
</dbReference>
<dbReference type="InterPro" id="IPR047661">
    <property type="entry name" value="IstB"/>
</dbReference>
<dbReference type="AlphaFoldDB" id="A0A917RWI0"/>
<gene>
    <name evidence="3" type="ORF">GCM10011588_58520</name>
</gene>
<evidence type="ECO:0000259" key="2">
    <source>
        <dbReference type="PROSITE" id="PS50531"/>
    </source>
</evidence>
<evidence type="ECO:0000256" key="1">
    <source>
        <dbReference type="ARBA" id="ARBA00008059"/>
    </source>
</evidence>
<dbReference type="InterPro" id="IPR027417">
    <property type="entry name" value="P-loop_NTPase"/>
</dbReference>
<dbReference type="Proteomes" id="UP000638263">
    <property type="component" value="Unassembled WGS sequence"/>
</dbReference>
<dbReference type="InterPro" id="IPR003593">
    <property type="entry name" value="AAA+_ATPase"/>
</dbReference>
<accession>A0A917RWI0</accession>
<evidence type="ECO:0000313" key="4">
    <source>
        <dbReference type="Proteomes" id="UP000638263"/>
    </source>
</evidence>
<feature type="domain" description="HTH IS21-type" evidence="2">
    <location>
        <begin position="10"/>
        <end position="72"/>
    </location>
</feature>
<name>A0A917RWI0_9NOCA</name>
<dbReference type="SUPFAM" id="SSF52540">
    <property type="entry name" value="P-loop containing nucleoside triphosphate hydrolases"/>
    <property type="match status" value="1"/>
</dbReference>
<dbReference type="GO" id="GO:0006260">
    <property type="term" value="P:DNA replication"/>
    <property type="evidence" value="ECO:0007669"/>
    <property type="project" value="TreeGrafter"/>
</dbReference>
<dbReference type="Gene3D" id="3.40.50.300">
    <property type="entry name" value="P-loop containing nucleotide triphosphate hydrolases"/>
    <property type="match status" value="1"/>
</dbReference>
<dbReference type="InterPro" id="IPR017894">
    <property type="entry name" value="HTH_IS21_transposase_type"/>
</dbReference>
<keyword evidence="4" id="KW-1185">Reference proteome</keyword>
<dbReference type="PANTHER" id="PTHR30050:SF4">
    <property type="entry name" value="ATP-BINDING PROTEIN RV3427C IN INSERTION SEQUENCE-RELATED"/>
    <property type="match status" value="1"/>
</dbReference>
<dbReference type="CDD" id="cd00009">
    <property type="entry name" value="AAA"/>
    <property type="match status" value="1"/>
</dbReference>
<protein>
    <recommendedName>
        <fullName evidence="2">HTH IS21-type domain-containing protein</fullName>
    </recommendedName>
</protein>
<organism evidence="3 4">
    <name type="scientific">Nocardia jinanensis</name>
    <dbReference type="NCBI Taxonomy" id="382504"/>
    <lineage>
        <taxon>Bacteria</taxon>
        <taxon>Bacillati</taxon>
        <taxon>Actinomycetota</taxon>
        <taxon>Actinomycetes</taxon>
        <taxon>Mycobacteriales</taxon>
        <taxon>Nocardiaceae</taxon>
        <taxon>Nocardia</taxon>
    </lineage>
</organism>
<evidence type="ECO:0000313" key="3">
    <source>
        <dbReference type="EMBL" id="GGL35974.1"/>
    </source>
</evidence>
<dbReference type="GO" id="GO:0005524">
    <property type="term" value="F:ATP binding"/>
    <property type="evidence" value="ECO:0007669"/>
    <property type="project" value="InterPro"/>
</dbReference>
<dbReference type="Pfam" id="PF01695">
    <property type="entry name" value="IstB_IS21"/>
    <property type="match status" value="1"/>
</dbReference>
<dbReference type="PRINTS" id="PR00051">
    <property type="entry name" value="DNAA"/>
</dbReference>
<reference evidence="3" key="2">
    <citation type="submission" date="2020-09" db="EMBL/GenBank/DDBJ databases">
        <authorList>
            <person name="Sun Q."/>
            <person name="Zhou Y."/>
        </authorList>
    </citation>
    <scope>NUCLEOTIDE SEQUENCE</scope>
    <source>
        <strain evidence="3">CGMCC 4.3508</strain>
    </source>
</reference>